<dbReference type="Pfam" id="PF00098">
    <property type="entry name" value="zf-CCHC"/>
    <property type="match status" value="2"/>
</dbReference>
<dbReference type="GO" id="GO:0003676">
    <property type="term" value="F:nucleic acid binding"/>
    <property type="evidence" value="ECO:0007669"/>
    <property type="project" value="InterPro"/>
</dbReference>
<keyword evidence="1" id="KW-0479">Metal-binding</keyword>
<feature type="domain" description="CCHC-type" evidence="2">
    <location>
        <begin position="278"/>
        <end position="293"/>
    </location>
</feature>
<dbReference type="InterPro" id="IPR051714">
    <property type="entry name" value="Znf_CCHC_NABP"/>
</dbReference>
<dbReference type="Gene3D" id="4.10.60.10">
    <property type="entry name" value="Zinc finger, CCHC-type"/>
    <property type="match status" value="2"/>
</dbReference>
<dbReference type="Gene3D" id="3.40.1440.10">
    <property type="entry name" value="GIY-YIG endonuclease"/>
    <property type="match status" value="1"/>
</dbReference>
<reference evidence="3" key="1">
    <citation type="submission" date="2023-06" db="EMBL/GenBank/DDBJ databases">
        <authorList>
            <person name="Kurt Z."/>
        </authorList>
    </citation>
    <scope>NUCLEOTIDE SEQUENCE</scope>
</reference>
<comment type="caution">
    <text evidence="3">The sequence shown here is derived from an EMBL/GenBank/DDBJ whole genome shotgun (WGS) entry which is preliminary data.</text>
</comment>
<dbReference type="AlphaFoldDB" id="A0AA86N818"/>
<evidence type="ECO:0000313" key="3">
    <source>
        <dbReference type="EMBL" id="CAI9914627.1"/>
    </source>
</evidence>
<dbReference type="SUPFAM" id="SSF57756">
    <property type="entry name" value="Retrovirus zinc finger-like domains"/>
    <property type="match status" value="2"/>
</dbReference>
<dbReference type="SUPFAM" id="SSF82771">
    <property type="entry name" value="GIY-YIG endonuclease"/>
    <property type="match status" value="1"/>
</dbReference>
<dbReference type="EMBL" id="CAXDID020000576">
    <property type="protein sequence ID" value="CAL6104009.1"/>
    <property type="molecule type" value="Genomic_DNA"/>
</dbReference>
<accession>A0AA86N818</accession>
<name>A0AA86N818_9EUKA</name>
<evidence type="ECO:0000256" key="1">
    <source>
        <dbReference type="PROSITE-ProRule" id="PRU00047"/>
    </source>
</evidence>
<protein>
    <recommendedName>
        <fullName evidence="2">CCHC-type domain-containing protein</fullName>
    </recommendedName>
</protein>
<dbReference type="EMBL" id="CATOUU010000055">
    <property type="protein sequence ID" value="CAI9914627.1"/>
    <property type="molecule type" value="Genomic_DNA"/>
</dbReference>
<dbReference type="Proteomes" id="UP001642409">
    <property type="component" value="Unassembled WGS sequence"/>
</dbReference>
<organism evidence="3">
    <name type="scientific">Hexamita inflata</name>
    <dbReference type="NCBI Taxonomy" id="28002"/>
    <lineage>
        <taxon>Eukaryota</taxon>
        <taxon>Metamonada</taxon>
        <taxon>Diplomonadida</taxon>
        <taxon>Hexamitidae</taxon>
        <taxon>Hexamitinae</taxon>
        <taxon>Hexamita</taxon>
    </lineage>
</organism>
<keyword evidence="1" id="KW-0862">Zinc</keyword>
<dbReference type="PANTHER" id="PTHR23002">
    <property type="entry name" value="ZINC FINGER CCHC DOMAIN CONTAINING PROTEIN"/>
    <property type="match status" value="1"/>
</dbReference>
<dbReference type="InterPro" id="IPR000305">
    <property type="entry name" value="GIY-YIG_endonuc"/>
</dbReference>
<proteinExistence type="predicted"/>
<evidence type="ECO:0000259" key="2">
    <source>
        <dbReference type="PROSITE" id="PS50158"/>
    </source>
</evidence>
<dbReference type="SMART" id="SM00343">
    <property type="entry name" value="ZnF_C2HC"/>
    <property type="match status" value="4"/>
</dbReference>
<feature type="domain" description="CCHC-type" evidence="2">
    <location>
        <begin position="179"/>
        <end position="194"/>
    </location>
</feature>
<keyword evidence="1" id="KW-0863">Zinc-finger</keyword>
<feature type="domain" description="CCHC-type" evidence="2">
    <location>
        <begin position="228"/>
        <end position="243"/>
    </location>
</feature>
<dbReference type="Pfam" id="PF01541">
    <property type="entry name" value="GIY-YIG"/>
    <property type="match status" value="1"/>
</dbReference>
<keyword evidence="5" id="KW-1185">Reference proteome</keyword>
<dbReference type="InterPro" id="IPR001878">
    <property type="entry name" value="Znf_CCHC"/>
</dbReference>
<gene>
    <name evidence="3" type="ORF">HINF_LOCUS2272</name>
    <name evidence="4" type="ORF">HINF_LOCUS72496</name>
</gene>
<dbReference type="PROSITE" id="PS50158">
    <property type="entry name" value="ZF_CCHC"/>
    <property type="match status" value="3"/>
</dbReference>
<dbReference type="InterPro" id="IPR036875">
    <property type="entry name" value="Znf_CCHC_sf"/>
</dbReference>
<evidence type="ECO:0000313" key="4">
    <source>
        <dbReference type="EMBL" id="CAL6104009.1"/>
    </source>
</evidence>
<evidence type="ECO:0000313" key="5">
    <source>
        <dbReference type="Proteomes" id="UP001642409"/>
    </source>
</evidence>
<dbReference type="GO" id="GO:0008270">
    <property type="term" value="F:zinc ion binding"/>
    <property type="evidence" value="ECO:0007669"/>
    <property type="project" value="UniProtKB-KW"/>
</dbReference>
<dbReference type="InterPro" id="IPR035901">
    <property type="entry name" value="GIY-YIG_endonuc_sf"/>
</dbReference>
<sequence>MKPGVNLGTPLFTELHQTNSPTQHSQQQYYQQIPEQIMQQTVSPIQKATKLHHQSCENQKIDNQLNNQIIENINDKLKNLVYVYKCEHDKYYVGFTTNFDERNRAHINCHGAEWTKLHKVVKLEKTVIGDKQKELFVTLELMRKYGIDNVRGASYVKVNFTQEDRKQINQLICHQYDLCQGCGQGNHFIKECPQRIQYNHQINQLTVQSNQINNIQQPVINDQLNDSCYICHKVGHYSKQCPQGRSNNDTICQKCKGKGHYAKFCPTKYYNENDTITCYNCNGKGHYKPDCPSIKKMIEIK</sequence>
<reference evidence="4 5" key="2">
    <citation type="submission" date="2024-07" db="EMBL/GenBank/DDBJ databases">
        <authorList>
            <person name="Akdeniz Z."/>
        </authorList>
    </citation>
    <scope>NUCLEOTIDE SEQUENCE [LARGE SCALE GENOMIC DNA]</scope>
</reference>